<dbReference type="SUPFAM" id="SSF48350">
    <property type="entry name" value="GTPase activation domain, GAP"/>
    <property type="match status" value="1"/>
</dbReference>
<dbReference type="RefSeq" id="XP_007710242.1">
    <property type="nucleotide sequence ID" value="XM_007712052.1"/>
</dbReference>
<feature type="compositionally biased region" description="Polar residues" evidence="2">
    <location>
        <begin position="560"/>
        <end position="575"/>
    </location>
</feature>
<dbReference type="OrthoDB" id="185175at2759"/>
<feature type="region of interest" description="Disordered" evidence="2">
    <location>
        <begin position="460"/>
        <end position="488"/>
    </location>
</feature>
<dbReference type="STRING" id="930089.W6Y775"/>
<dbReference type="KEGG" id="bze:COCCADRAFT_3362"/>
<accession>W6Y775</accession>
<feature type="compositionally biased region" description="Low complexity" evidence="2">
    <location>
        <begin position="653"/>
        <end position="665"/>
    </location>
</feature>
<dbReference type="GO" id="GO:0005938">
    <property type="term" value="C:cell cortex"/>
    <property type="evidence" value="ECO:0007669"/>
    <property type="project" value="UniProtKB-ARBA"/>
</dbReference>
<dbReference type="PROSITE" id="PS50238">
    <property type="entry name" value="RHOGAP"/>
    <property type="match status" value="1"/>
</dbReference>
<evidence type="ECO:0000313" key="6">
    <source>
        <dbReference type="Proteomes" id="UP000053841"/>
    </source>
</evidence>
<protein>
    <recommendedName>
        <fullName evidence="7">RhoGAP-domain-containing protein</fullName>
    </recommendedName>
</protein>
<dbReference type="CDD" id="cd13277">
    <property type="entry name" value="PH_Bem3"/>
    <property type="match status" value="1"/>
</dbReference>
<feature type="region of interest" description="Disordered" evidence="2">
    <location>
        <begin position="1529"/>
        <end position="1559"/>
    </location>
</feature>
<feature type="compositionally biased region" description="Polar residues" evidence="2">
    <location>
        <begin position="666"/>
        <end position="677"/>
    </location>
</feature>
<evidence type="ECO:0000256" key="1">
    <source>
        <dbReference type="ARBA" id="ARBA00022468"/>
    </source>
</evidence>
<feature type="compositionally biased region" description="Low complexity" evidence="2">
    <location>
        <begin position="1434"/>
        <end position="1459"/>
    </location>
</feature>
<feature type="compositionally biased region" description="Low complexity" evidence="2">
    <location>
        <begin position="625"/>
        <end position="634"/>
    </location>
</feature>
<dbReference type="SUPFAM" id="SSF50729">
    <property type="entry name" value="PH domain-like"/>
    <property type="match status" value="1"/>
</dbReference>
<proteinExistence type="predicted"/>
<evidence type="ECO:0000313" key="5">
    <source>
        <dbReference type="EMBL" id="EUC35447.1"/>
    </source>
</evidence>
<feature type="region of interest" description="Disordered" evidence="2">
    <location>
        <begin position="1"/>
        <end position="103"/>
    </location>
</feature>
<feature type="region of interest" description="Disordered" evidence="2">
    <location>
        <begin position="303"/>
        <end position="390"/>
    </location>
</feature>
<feature type="compositionally biased region" description="Polar residues" evidence="2">
    <location>
        <begin position="684"/>
        <end position="704"/>
    </location>
</feature>
<dbReference type="InterPro" id="IPR001849">
    <property type="entry name" value="PH_domain"/>
</dbReference>
<feature type="domain" description="PH" evidence="3">
    <location>
        <begin position="900"/>
        <end position="1015"/>
    </location>
</feature>
<dbReference type="Pfam" id="PF00169">
    <property type="entry name" value="PH"/>
    <property type="match status" value="1"/>
</dbReference>
<feature type="compositionally biased region" description="Low complexity" evidence="2">
    <location>
        <begin position="372"/>
        <end position="390"/>
    </location>
</feature>
<feature type="region of interest" description="Disordered" evidence="2">
    <location>
        <begin position="419"/>
        <end position="446"/>
    </location>
</feature>
<feature type="compositionally biased region" description="Basic and acidic residues" evidence="2">
    <location>
        <begin position="1376"/>
        <end position="1388"/>
    </location>
</feature>
<keyword evidence="6" id="KW-1185">Reference proteome</keyword>
<evidence type="ECO:0000256" key="2">
    <source>
        <dbReference type="SAM" id="MobiDB-lite"/>
    </source>
</evidence>
<organism evidence="5 6">
    <name type="scientific">Cochliobolus carbonum (strain 26-R-13)</name>
    <name type="common">Maize leaf spot fungus</name>
    <name type="synonym">Bipolaris zeicola</name>
    <dbReference type="NCBI Taxonomy" id="930089"/>
    <lineage>
        <taxon>Eukaryota</taxon>
        <taxon>Fungi</taxon>
        <taxon>Dikarya</taxon>
        <taxon>Ascomycota</taxon>
        <taxon>Pezizomycotina</taxon>
        <taxon>Dothideomycetes</taxon>
        <taxon>Pleosporomycetidae</taxon>
        <taxon>Pleosporales</taxon>
        <taxon>Pleosporineae</taxon>
        <taxon>Pleosporaceae</taxon>
        <taxon>Bipolaris</taxon>
    </lineage>
</organism>
<feature type="region of interest" description="Disordered" evidence="2">
    <location>
        <begin position="524"/>
        <end position="732"/>
    </location>
</feature>
<name>W6Y775_COCC2</name>
<dbReference type="SMART" id="SM00233">
    <property type="entry name" value="PH"/>
    <property type="match status" value="1"/>
</dbReference>
<feature type="compositionally biased region" description="Low complexity" evidence="2">
    <location>
        <begin position="949"/>
        <end position="962"/>
    </location>
</feature>
<dbReference type="GO" id="GO:0007165">
    <property type="term" value="P:signal transduction"/>
    <property type="evidence" value="ECO:0007669"/>
    <property type="project" value="InterPro"/>
</dbReference>
<feature type="compositionally biased region" description="Polar residues" evidence="2">
    <location>
        <begin position="178"/>
        <end position="191"/>
    </location>
</feature>
<feature type="compositionally biased region" description="Basic and acidic residues" evidence="2">
    <location>
        <begin position="1044"/>
        <end position="1058"/>
    </location>
</feature>
<evidence type="ECO:0000259" key="4">
    <source>
        <dbReference type="PROSITE" id="PS50238"/>
    </source>
</evidence>
<dbReference type="InterPro" id="IPR011993">
    <property type="entry name" value="PH-like_dom_sf"/>
</dbReference>
<feature type="domain" description="Rho-GAP" evidence="4">
    <location>
        <begin position="1180"/>
        <end position="1372"/>
    </location>
</feature>
<feature type="compositionally biased region" description="Basic and acidic residues" evidence="2">
    <location>
        <begin position="8"/>
        <end position="22"/>
    </location>
</feature>
<feature type="compositionally biased region" description="Polar residues" evidence="2">
    <location>
        <begin position="26"/>
        <end position="38"/>
    </location>
</feature>
<dbReference type="GeneID" id="19147556"/>
<dbReference type="SMART" id="SM00324">
    <property type="entry name" value="RhoGAP"/>
    <property type="match status" value="1"/>
</dbReference>
<dbReference type="Gene3D" id="1.10.555.10">
    <property type="entry name" value="Rho GTPase activation protein"/>
    <property type="match status" value="1"/>
</dbReference>
<feature type="compositionally biased region" description="Polar residues" evidence="2">
    <location>
        <begin position="715"/>
        <end position="728"/>
    </location>
</feature>
<evidence type="ECO:0000259" key="3">
    <source>
        <dbReference type="PROSITE" id="PS50003"/>
    </source>
</evidence>
<dbReference type="PANTHER" id="PTHR23176">
    <property type="entry name" value="RHO/RAC/CDC GTPASE-ACTIVATING PROTEIN"/>
    <property type="match status" value="1"/>
</dbReference>
<sequence length="1559" mass="170964">MRTNADMLQERSMAHHLPEHKPSIYHSASSPSLANSFRSLRDDSTPSHNVPAAATHQLHNPRRKPVPSPLSPTSTSSTTTPIPSRVPYQNSPYYDSLRFDEPRSPREKLDALLAEEEQHHSSPIRPTKPAHPPTPPNVPTTHITQPTRPSAYAKLRQVSSPTLSSAGISPPASPVIMSPQSRTNRPDTATPTVPIRNPSIDSAASSLSSSASQNRLPGNHAPRPSQDTSTANPPDMAALIASAGSPEAAMVALWKEKQNTSNHNAQLWRLVEKQRAMIIGLQKDLERALKDKDRYRRKFKEYVEQVPPGPGSLQKSDTFNSVVDRDPSESPVTSERPDESAKSGDAKTGEYKTSPLTQEHPAPHLIPDSQLATSPSHSTASNATSSVNSPTDYSVQPLNLAARGLGLDSAVLQPVEVTQPSVQVPNPTTPPQIASDATLAPGASNLQPPEISLIQATPVVGGDGFEASPRKPSQPLRKAPPAPLNLSKPVTTSAHLHQAVHGDDVDSDYDDTLEVDEIPVVERGRRKTREEDDRVREAMYLKDEEARSKSKKQSSESNSTQVTPSETAENNQPQTFPVPLSPRQINALQSGLPISPRHPPANSLNALLSPTNSDSSMMANRSVASPLLSPGLPSSPRPTDRPLGSPLPRNPKSSLASPPMSPSLLNHSGSRTGQQQVPFPPNTPQSYQSPPVNQNQKNTQSSKESPGGLLAVPGAQTSSDSGSGSPTLNDIPDAEHVYRGLVSDQYPGLLLPPNALPSIQVKVFSSRLRPSRLSFLAPKPQEEDPVFILAIYARSDNKQLWRVEKTIATLPALDSHLRSLCDFQGKLPDRALFGGHAPAKIDARRVALNQYFDCVLEAPTDERTARVVCEYLSADVIGAQAGDRLAPEPTPGPAVSAVKNQRKEGYLTKRGKNFGGWKARFFVLDGSEFRYFESEGGAHLGTIKLQNAQIGKQSQQQSTQSPQRKDDSEDNQYRHAFLILEPKRKDSSSLVRHVLCAENDEERDAWVEALLQHVEIQEETSPTEARPPPASRSQKQQASQDSTRSQRRESPDVTEQDRVQGLSYEDTVAAQAPIRGPNHREALGERPSRGSPKDTSFLQDSSGHYHSISGPSNGTPIKDAENWGARLTPAPTAAKDKKRSIFGFRGRGGSSDLAPVQVNAPLLQAAVEHRVPQNRSIFGVPLMEAVDYTQPEGVNVPLPAVVYRCLEYLRAKRAISEEGIFRLSGSNIVIKGLRDRFNTEGDIKLLDGQYYDVHAVASLLKLYLRELPSSILTRELHLDFLKVLDMDERSKKIQSFNVLVHKLPRPNFELLRHLSSFLIEIIDNSAVNKMTVRNVGIVFAPTLNIPAPLISFFLTDFPDIFGTALDEASSPIHEIRNDTSHLGDDAIRSPRRQMFSELPTPSYNDTSFQQRMDRPGQHYQGNSAPNYPPPQPPQQNQQQQQVQQQMQQQLQQQLQHQQGQGQGQYNGYDSGFIPMRPTYEVPAYEQAYRSGEGYGSLNGAVQSGSAREQRQRKRESGMLLMNMNMGMGAPRKGSTGSNPPNRGNYQYNPLMVQEETAFD</sequence>
<feature type="compositionally biased region" description="Polar residues" evidence="2">
    <location>
        <begin position="1534"/>
        <end position="1547"/>
    </location>
</feature>
<dbReference type="PANTHER" id="PTHR23176:SF129">
    <property type="entry name" value="RHO GTPASE ACTIVATING PROTEIN AT 16F, ISOFORM E-RELATED"/>
    <property type="match status" value="1"/>
</dbReference>
<dbReference type="Gene3D" id="2.30.29.30">
    <property type="entry name" value="Pleckstrin-homology domain (PH domain)/Phosphotyrosine-binding domain (PTB)"/>
    <property type="match status" value="1"/>
</dbReference>
<dbReference type="PROSITE" id="PS50003">
    <property type="entry name" value="PH_DOMAIN"/>
    <property type="match status" value="1"/>
</dbReference>
<dbReference type="HOGENOM" id="CLU_002671_0_0_1"/>
<dbReference type="EMBL" id="KI964575">
    <property type="protein sequence ID" value="EUC35447.1"/>
    <property type="molecule type" value="Genomic_DNA"/>
</dbReference>
<evidence type="ECO:0008006" key="7">
    <source>
        <dbReference type="Google" id="ProtNLM"/>
    </source>
</evidence>
<feature type="compositionally biased region" description="Basic and acidic residues" evidence="2">
    <location>
        <begin position="1078"/>
        <end position="1092"/>
    </location>
</feature>
<feature type="compositionally biased region" description="Polar residues" evidence="2">
    <location>
        <begin position="1093"/>
        <end position="1115"/>
    </location>
</feature>
<feature type="region of interest" description="Disordered" evidence="2">
    <location>
        <begin position="949"/>
        <end position="971"/>
    </location>
</feature>
<dbReference type="GO" id="GO:0005096">
    <property type="term" value="F:GTPase activator activity"/>
    <property type="evidence" value="ECO:0007669"/>
    <property type="project" value="UniProtKB-KW"/>
</dbReference>
<feature type="compositionally biased region" description="Polar residues" evidence="2">
    <location>
        <begin position="1031"/>
        <end position="1043"/>
    </location>
</feature>
<feature type="region of interest" description="Disordered" evidence="2">
    <location>
        <begin position="115"/>
        <end position="236"/>
    </location>
</feature>
<feature type="compositionally biased region" description="Low complexity" evidence="2">
    <location>
        <begin position="202"/>
        <end position="212"/>
    </location>
</feature>
<reference evidence="5 6" key="1">
    <citation type="journal article" date="2013" name="PLoS Genet.">
        <title>Comparative genome structure, secondary metabolite, and effector coding capacity across Cochliobolus pathogens.</title>
        <authorList>
            <person name="Condon B.J."/>
            <person name="Leng Y."/>
            <person name="Wu D."/>
            <person name="Bushley K.E."/>
            <person name="Ohm R.A."/>
            <person name="Otillar R."/>
            <person name="Martin J."/>
            <person name="Schackwitz W."/>
            <person name="Grimwood J."/>
            <person name="MohdZainudin N."/>
            <person name="Xue C."/>
            <person name="Wang R."/>
            <person name="Manning V.A."/>
            <person name="Dhillon B."/>
            <person name="Tu Z.J."/>
            <person name="Steffenson B.J."/>
            <person name="Salamov A."/>
            <person name="Sun H."/>
            <person name="Lowry S."/>
            <person name="LaButti K."/>
            <person name="Han J."/>
            <person name="Copeland A."/>
            <person name="Lindquist E."/>
            <person name="Barry K."/>
            <person name="Schmutz J."/>
            <person name="Baker S.E."/>
            <person name="Ciuffetti L.M."/>
            <person name="Grigoriev I.V."/>
            <person name="Zhong S."/>
            <person name="Turgeon B.G."/>
        </authorList>
    </citation>
    <scope>NUCLEOTIDE SEQUENCE [LARGE SCALE GENOMIC DNA]</scope>
    <source>
        <strain evidence="5 6">26-R-13</strain>
    </source>
</reference>
<feature type="compositionally biased region" description="Low complexity" evidence="2">
    <location>
        <begin position="71"/>
        <end position="83"/>
    </location>
</feature>
<dbReference type="InterPro" id="IPR008936">
    <property type="entry name" value="Rho_GTPase_activation_prot"/>
</dbReference>
<gene>
    <name evidence="5" type="ORF">COCCADRAFT_3362</name>
</gene>
<keyword evidence="1" id="KW-0343">GTPase activation</keyword>
<dbReference type="InterPro" id="IPR000198">
    <property type="entry name" value="RhoGAP_dom"/>
</dbReference>
<dbReference type="Proteomes" id="UP000053841">
    <property type="component" value="Unassembled WGS sequence"/>
</dbReference>
<dbReference type="InterPro" id="IPR050729">
    <property type="entry name" value="Rho-GAP"/>
</dbReference>
<feature type="compositionally biased region" description="Basic and acidic residues" evidence="2">
    <location>
        <begin position="335"/>
        <end position="350"/>
    </location>
</feature>
<dbReference type="Pfam" id="PF00620">
    <property type="entry name" value="RhoGAP"/>
    <property type="match status" value="1"/>
</dbReference>
<feature type="compositionally biased region" description="Polar residues" evidence="2">
    <location>
        <begin position="1399"/>
        <end position="1410"/>
    </location>
</feature>
<dbReference type="FunFam" id="2.30.29.30:FF:000431">
    <property type="entry name" value="Unplaced genomic scaffold supercont1.6, whole genome shotgun sequence"/>
    <property type="match status" value="1"/>
</dbReference>
<feature type="region of interest" description="Disordered" evidence="2">
    <location>
        <begin position="1376"/>
        <end position="1473"/>
    </location>
</feature>
<feature type="compositionally biased region" description="Basic and acidic residues" evidence="2">
    <location>
        <begin position="524"/>
        <end position="548"/>
    </location>
</feature>
<feature type="compositionally biased region" description="Pro residues" evidence="2">
    <location>
        <begin position="129"/>
        <end position="138"/>
    </location>
</feature>
<dbReference type="eggNOG" id="KOG4269">
    <property type="taxonomic scope" value="Eukaryota"/>
</dbReference>
<feature type="region of interest" description="Disordered" evidence="2">
    <location>
        <begin position="1017"/>
        <end position="1122"/>
    </location>
</feature>
<feature type="compositionally biased region" description="Polar residues" evidence="2">
    <location>
        <begin position="602"/>
        <end position="623"/>
    </location>
</feature>
<feature type="compositionally biased region" description="Polar residues" evidence="2">
    <location>
        <begin position="157"/>
        <end position="167"/>
    </location>
</feature>